<name>A0ABV0YP70_9TELE</name>
<dbReference type="EMBL" id="JAHRIP010038574">
    <property type="protein sequence ID" value="MEQ2295425.1"/>
    <property type="molecule type" value="Genomic_DNA"/>
</dbReference>
<keyword evidence="3" id="KW-1185">Reference proteome</keyword>
<proteinExistence type="predicted"/>
<accession>A0ABV0YP70</accession>
<evidence type="ECO:0000313" key="3">
    <source>
        <dbReference type="Proteomes" id="UP001469553"/>
    </source>
</evidence>
<protein>
    <recommendedName>
        <fullName evidence="4">Secreted protein</fullName>
    </recommendedName>
</protein>
<feature type="signal peptide" evidence="1">
    <location>
        <begin position="1"/>
        <end position="19"/>
    </location>
</feature>
<keyword evidence="1" id="KW-0732">Signal</keyword>
<evidence type="ECO:0000313" key="2">
    <source>
        <dbReference type="EMBL" id="MEQ2295425.1"/>
    </source>
</evidence>
<comment type="caution">
    <text evidence="2">The sequence shown here is derived from an EMBL/GenBank/DDBJ whole genome shotgun (WGS) entry which is preliminary data.</text>
</comment>
<dbReference type="Proteomes" id="UP001469553">
    <property type="component" value="Unassembled WGS sequence"/>
</dbReference>
<feature type="chain" id="PRO_5046160508" description="Secreted protein" evidence="1">
    <location>
        <begin position="20"/>
        <end position="100"/>
    </location>
</feature>
<organism evidence="2 3">
    <name type="scientific">Ameca splendens</name>
    <dbReference type="NCBI Taxonomy" id="208324"/>
    <lineage>
        <taxon>Eukaryota</taxon>
        <taxon>Metazoa</taxon>
        <taxon>Chordata</taxon>
        <taxon>Craniata</taxon>
        <taxon>Vertebrata</taxon>
        <taxon>Euteleostomi</taxon>
        <taxon>Actinopterygii</taxon>
        <taxon>Neopterygii</taxon>
        <taxon>Teleostei</taxon>
        <taxon>Neoteleostei</taxon>
        <taxon>Acanthomorphata</taxon>
        <taxon>Ovalentaria</taxon>
        <taxon>Atherinomorphae</taxon>
        <taxon>Cyprinodontiformes</taxon>
        <taxon>Goodeidae</taxon>
        <taxon>Ameca</taxon>
    </lineage>
</organism>
<reference evidence="2 3" key="1">
    <citation type="submission" date="2021-06" db="EMBL/GenBank/DDBJ databases">
        <authorList>
            <person name="Palmer J.M."/>
        </authorList>
    </citation>
    <scope>NUCLEOTIDE SEQUENCE [LARGE SCALE GENOMIC DNA]</scope>
    <source>
        <strain evidence="2 3">AS_MEX2019</strain>
        <tissue evidence="2">Muscle</tissue>
    </source>
</reference>
<gene>
    <name evidence="2" type="ORF">AMECASPLE_014196</name>
</gene>
<evidence type="ECO:0000256" key="1">
    <source>
        <dbReference type="SAM" id="SignalP"/>
    </source>
</evidence>
<evidence type="ECO:0008006" key="4">
    <source>
        <dbReference type="Google" id="ProtNLM"/>
    </source>
</evidence>
<sequence length="100" mass="10963">MIPSSGYVWALASWWSAAAQTAVVKKLNCLSHRCNKRLTLPSCQGWAVQPARSPSPDTNTFLWVREQAVWPQLKTFPDGGGGSLSLWMETALSEISKTGL</sequence>